<reference evidence="3 4" key="1">
    <citation type="submission" date="2019-08" db="EMBL/GenBank/DDBJ databases">
        <title>Archaea genome.</title>
        <authorList>
            <person name="Kajale S."/>
            <person name="Shouche Y."/>
            <person name="Deshpande N."/>
            <person name="Sharma A."/>
        </authorList>
    </citation>
    <scope>NUCLEOTIDE SEQUENCE [LARGE SCALE GENOMIC DNA]</scope>
    <source>
        <strain evidence="3 4">ESP3B_9</strain>
    </source>
</reference>
<keyword evidence="1" id="KW-0472">Membrane</keyword>
<sequence>MPVDFLLAALEMLLDPTVMLYIVLGTLIGMVIGVIPGLGGVVALTLLIPLTYGLDPIAALAFLAAAKGGVTFSGSITAILLNIPGSPVNTATLLDGHPMAQKGEGNVAIGASAVASALGAVLGVIILVLLLPFIRPLMVMFGPPEFFILTIVGLVAISVAVKGAILSGLVGACFGLLIAFHGFNPVTGSARFTFDIQYLYDGFNIIPVIIGLFAIAEAIKLMGQDQIATDDADIQFGEGRLAGGLAVFRNKILFVQSAMIGLLVGAIPAVGGVIAGFISYIQGKNISSHPEKFGTGWIEGVISTEAANDAKDAGDLVPTLALGIPGSASAAILLGAFILHGLQPGPRFLIDHIDIAYAIFFALIIANIISSVLGLALLKPLTRLTQLDTGTIVMGILCLSIPGAYAINNNPTDMLIALLFGVIGYVFIRANISRIAFIIAMILGPIAENAYHQSLMTSRGSHMIFLERPISLGLIVLAVAFTLLPLIYTSVKQYRVPT</sequence>
<feature type="transmembrane region" description="Helical" evidence="1">
    <location>
        <begin position="107"/>
        <end position="134"/>
    </location>
</feature>
<feature type="transmembrane region" description="Helical" evidence="1">
    <location>
        <begin position="20"/>
        <end position="48"/>
    </location>
</feature>
<gene>
    <name evidence="3" type="ORF">FYC77_07670</name>
</gene>
<organism evidence="3 4">
    <name type="scientific">Natrialba swarupiae</name>
    <dbReference type="NCBI Taxonomy" id="2448032"/>
    <lineage>
        <taxon>Archaea</taxon>
        <taxon>Methanobacteriati</taxon>
        <taxon>Methanobacteriota</taxon>
        <taxon>Stenosarchaea group</taxon>
        <taxon>Halobacteria</taxon>
        <taxon>Halobacteriales</taxon>
        <taxon>Natrialbaceae</taxon>
        <taxon>Natrialba</taxon>
    </lineage>
</organism>
<evidence type="ECO:0000256" key="1">
    <source>
        <dbReference type="SAM" id="Phobius"/>
    </source>
</evidence>
<feature type="transmembrane region" description="Helical" evidence="1">
    <location>
        <begin position="320"/>
        <end position="342"/>
    </location>
</feature>
<name>A0A5D5ANZ7_9EURY</name>
<keyword evidence="4" id="KW-1185">Reference proteome</keyword>
<dbReference type="EMBL" id="VTAW01000007">
    <property type="protein sequence ID" value="TYT62637.1"/>
    <property type="molecule type" value="Genomic_DNA"/>
</dbReference>
<dbReference type="AlphaFoldDB" id="A0A5D5ANZ7"/>
<evidence type="ECO:0000313" key="3">
    <source>
        <dbReference type="EMBL" id="TYT62637.1"/>
    </source>
</evidence>
<keyword evidence="1" id="KW-1133">Transmembrane helix</keyword>
<feature type="transmembrane region" description="Helical" evidence="1">
    <location>
        <begin position="146"/>
        <end position="178"/>
    </location>
</feature>
<feature type="transmembrane region" description="Helical" evidence="1">
    <location>
        <begin position="198"/>
        <end position="216"/>
    </location>
</feature>
<feature type="transmembrane region" description="Helical" evidence="1">
    <location>
        <begin position="60"/>
        <end position="83"/>
    </location>
</feature>
<feature type="domain" description="DUF112" evidence="2">
    <location>
        <begin position="19"/>
        <end position="439"/>
    </location>
</feature>
<feature type="transmembrane region" description="Helical" evidence="1">
    <location>
        <begin position="258"/>
        <end position="281"/>
    </location>
</feature>
<dbReference type="Proteomes" id="UP000324104">
    <property type="component" value="Unassembled WGS sequence"/>
</dbReference>
<dbReference type="PANTHER" id="PTHR35342">
    <property type="entry name" value="TRICARBOXYLIC TRANSPORT PROTEIN"/>
    <property type="match status" value="1"/>
</dbReference>
<feature type="transmembrane region" description="Helical" evidence="1">
    <location>
        <begin position="354"/>
        <end position="378"/>
    </location>
</feature>
<evidence type="ECO:0000313" key="4">
    <source>
        <dbReference type="Proteomes" id="UP000324104"/>
    </source>
</evidence>
<feature type="transmembrane region" description="Helical" evidence="1">
    <location>
        <begin position="472"/>
        <end position="491"/>
    </location>
</feature>
<feature type="transmembrane region" description="Helical" evidence="1">
    <location>
        <begin position="412"/>
        <end position="428"/>
    </location>
</feature>
<accession>A0A5D5ANZ7</accession>
<dbReference type="Pfam" id="PF01970">
    <property type="entry name" value="TctA"/>
    <property type="match status" value="1"/>
</dbReference>
<feature type="transmembrane region" description="Helical" evidence="1">
    <location>
        <begin position="390"/>
        <end position="407"/>
    </location>
</feature>
<proteinExistence type="predicted"/>
<dbReference type="PRINTS" id="PR00173">
    <property type="entry name" value="EDTRNSPORT"/>
</dbReference>
<evidence type="ECO:0000259" key="2">
    <source>
        <dbReference type="Pfam" id="PF01970"/>
    </source>
</evidence>
<protein>
    <submittedName>
        <fullName evidence="3">Tricarboxylic transporter</fullName>
    </submittedName>
</protein>
<dbReference type="PANTHER" id="PTHR35342:SF5">
    <property type="entry name" value="TRICARBOXYLIC TRANSPORT PROTEIN"/>
    <property type="match status" value="1"/>
</dbReference>
<comment type="caution">
    <text evidence="3">The sequence shown here is derived from an EMBL/GenBank/DDBJ whole genome shotgun (WGS) entry which is preliminary data.</text>
</comment>
<dbReference type="InterPro" id="IPR002823">
    <property type="entry name" value="DUF112_TM"/>
</dbReference>
<keyword evidence="1" id="KW-0812">Transmembrane</keyword>